<dbReference type="InterPro" id="IPR008030">
    <property type="entry name" value="NmrA-like"/>
</dbReference>
<accession>A0A6A6WKB5</accession>
<dbReference type="Proteomes" id="UP000799437">
    <property type="component" value="Unassembled WGS sequence"/>
</dbReference>
<feature type="domain" description="NmrA-like" evidence="1">
    <location>
        <begin position="33"/>
        <end position="191"/>
    </location>
</feature>
<dbReference type="RefSeq" id="XP_033605065.1">
    <property type="nucleotide sequence ID" value="XM_033745941.1"/>
</dbReference>
<dbReference type="PANTHER" id="PTHR47129:SF1">
    <property type="entry name" value="NMRA-LIKE DOMAIN-CONTAINING PROTEIN"/>
    <property type="match status" value="1"/>
</dbReference>
<dbReference type="Gene3D" id="3.90.25.10">
    <property type="entry name" value="UDP-galactose 4-epimerase, domain 1"/>
    <property type="match status" value="1"/>
</dbReference>
<dbReference type="Gene3D" id="3.40.50.720">
    <property type="entry name" value="NAD(P)-binding Rossmann-like Domain"/>
    <property type="match status" value="1"/>
</dbReference>
<organism evidence="2 3">
    <name type="scientific">Pseudovirgaria hyperparasitica</name>
    <dbReference type="NCBI Taxonomy" id="470096"/>
    <lineage>
        <taxon>Eukaryota</taxon>
        <taxon>Fungi</taxon>
        <taxon>Dikarya</taxon>
        <taxon>Ascomycota</taxon>
        <taxon>Pezizomycotina</taxon>
        <taxon>Dothideomycetes</taxon>
        <taxon>Dothideomycetes incertae sedis</taxon>
        <taxon>Acrospermales</taxon>
        <taxon>Acrospermaceae</taxon>
        <taxon>Pseudovirgaria</taxon>
    </lineage>
</organism>
<dbReference type="SUPFAM" id="SSF51735">
    <property type="entry name" value="NAD(P)-binding Rossmann-fold domains"/>
    <property type="match status" value="1"/>
</dbReference>
<dbReference type="InterPro" id="IPR036291">
    <property type="entry name" value="NAD(P)-bd_dom_sf"/>
</dbReference>
<dbReference type="InterPro" id="IPR052718">
    <property type="entry name" value="NmrA-type_oxidoreductase"/>
</dbReference>
<reference evidence="2" key="1">
    <citation type="journal article" date="2020" name="Stud. Mycol.">
        <title>101 Dothideomycetes genomes: a test case for predicting lifestyles and emergence of pathogens.</title>
        <authorList>
            <person name="Haridas S."/>
            <person name="Albert R."/>
            <person name="Binder M."/>
            <person name="Bloem J."/>
            <person name="Labutti K."/>
            <person name="Salamov A."/>
            <person name="Andreopoulos B."/>
            <person name="Baker S."/>
            <person name="Barry K."/>
            <person name="Bills G."/>
            <person name="Bluhm B."/>
            <person name="Cannon C."/>
            <person name="Castanera R."/>
            <person name="Culley D."/>
            <person name="Daum C."/>
            <person name="Ezra D."/>
            <person name="Gonzalez J."/>
            <person name="Henrissat B."/>
            <person name="Kuo A."/>
            <person name="Liang C."/>
            <person name="Lipzen A."/>
            <person name="Lutzoni F."/>
            <person name="Magnuson J."/>
            <person name="Mondo S."/>
            <person name="Nolan M."/>
            <person name="Ohm R."/>
            <person name="Pangilinan J."/>
            <person name="Park H.-J."/>
            <person name="Ramirez L."/>
            <person name="Alfaro M."/>
            <person name="Sun H."/>
            <person name="Tritt A."/>
            <person name="Yoshinaga Y."/>
            <person name="Zwiers L.-H."/>
            <person name="Turgeon B."/>
            <person name="Goodwin S."/>
            <person name="Spatafora J."/>
            <person name="Crous P."/>
            <person name="Grigoriev I."/>
        </authorList>
    </citation>
    <scope>NUCLEOTIDE SEQUENCE</scope>
    <source>
        <strain evidence="2">CBS 121739</strain>
    </source>
</reference>
<dbReference type="AlphaFoldDB" id="A0A6A6WKB5"/>
<protein>
    <submittedName>
        <fullName evidence="2">Putative nucleoside-diphosphate-sugar epimerase</fullName>
    </submittedName>
</protein>
<keyword evidence="3" id="KW-1185">Reference proteome</keyword>
<sequence>MSHQQPTYLITGATGSLGGAILTHLLTTQSIPASQKRERQHRNVVEAVVEAAVGHTFYASLAIGGAGESKTAVMAAHLMTERMLKESGAMFTSVREGVYANCFPVFLNWYPTNRAQRLRLPADGKIAWAVIDELGEATAKLMVEGGREKETVSPRMVLLSGAKANSFSELVEAINSASGRSVSMEIVSTEEYISLNSSNDEGEKPIDFFRHWSAVYDELATGGAAETSTLLAQLLGREPKSGVEWIIETLRNDPEYTWHQQYMNRGPTRT</sequence>
<evidence type="ECO:0000259" key="1">
    <source>
        <dbReference type="Pfam" id="PF05368"/>
    </source>
</evidence>
<evidence type="ECO:0000313" key="3">
    <source>
        <dbReference type="Proteomes" id="UP000799437"/>
    </source>
</evidence>
<dbReference type="OrthoDB" id="419598at2759"/>
<gene>
    <name evidence="2" type="ORF">EJ05DRAFT_491019</name>
</gene>
<name>A0A6A6WKB5_9PEZI</name>
<proteinExistence type="predicted"/>
<evidence type="ECO:0000313" key="2">
    <source>
        <dbReference type="EMBL" id="KAF2762614.1"/>
    </source>
</evidence>
<dbReference type="PANTHER" id="PTHR47129">
    <property type="entry name" value="QUINONE OXIDOREDUCTASE 2"/>
    <property type="match status" value="1"/>
</dbReference>
<dbReference type="Pfam" id="PF05368">
    <property type="entry name" value="NmrA"/>
    <property type="match status" value="1"/>
</dbReference>
<dbReference type="GeneID" id="54486995"/>
<dbReference type="EMBL" id="ML996565">
    <property type="protein sequence ID" value="KAF2762614.1"/>
    <property type="molecule type" value="Genomic_DNA"/>
</dbReference>